<dbReference type="Proteomes" id="UP001500298">
    <property type="component" value="Unassembled WGS sequence"/>
</dbReference>
<dbReference type="EMBL" id="BAABJX010000011">
    <property type="protein sequence ID" value="GAA4824480.1"/>
    <property type="molecule type" value="Genomic_DNA"/>
</dbReference>
<evidence type="ECO:0000313" key="1">
    <source>
        <dbReference type="EMBL" id="GAA4824480.1"/>
    </source>
</evidence>
<proteinExistence type="predicted"/>
<dbReference type="Gene3D" id="3.40.50.1820">
    <property type="entry name" value="alpha/beta hydrolase"/>
    <property type="match status" value="1"/>
</dbReference>
<protein>
    <recommendedName>
        <fullName evidence="3">Cell adhesion protein</fullName>
    </recommendedName>
</protein>
<keyword evidence="2" id="KW-1185">Reference proteome</keyword>
<evidence type="ECO:0000313" key="2">
    <source>
        <dbReference type="Proteomes" id="UP001500298"/>
    </source>
</evidence>
<evidence type="ECO:0008006" key="3">
    <source>
        <dbReference type="Google" id="ProtNLM"/>
    </source>
</evidence>
<organism evidence="1 2">
    <name type="scientific">Algivirga pacifica</name>
    <dbReference type="NCBI Taxonomy" id="1162670"/>
    <lineage>
        <taxon>Bacteria</taxon>
        <taxon>Pseudomonadati</taxon>
        <taxon>Bacteroidota</taxon>
        <taxon>Cytophagia</taxon>
        <taxon>Cytophagales</taxon>
        <taxon>Flammeovirgaceae</taxon>
        <taxon>Algivirga</taxon>
    </lineage>
</organism>
<dbReference type="PROSITE" id="PS51257">
    <property type="entry name" value="PROKAR_LIPOPROTEIN"/>
    <property type="match status" value="1"/>
</dbReference>
<reference evidence="2" key="1">
    <citation type="journal article" date="2019" name="Int. J. Syst. Evol. Microbiol.">
        <title>The Global Catalogue of Microorganisms (GCM) 10K type strain sequencing project: providing services to taxonomists for standard genome sequencing and annotation.</title>
        <authorList>
            <consortium name="The Broad Institute Genomics Platform"/>
            <consortium name="The Broad Institute Genome Sequencing Center for Infectious Disease"/>
            <person name="Wu L."/>
            <person name="Ma J."/>
        </authorList>
    </citation>
    <scope>NUCLEOTIDE SEQUENCE [LARGE SCALE GENOMIC DNA]</scope>
    <source>
        <strain evidence="2">JCM 18326</strain>
    </source>
</reference>
<name>A0ABP9D7N8_9BACT</name>
<dbReference type="SUPFAM" id="SSF53474">
    <property type="entry name" value="alpha/beta-Hydrolases"/>
    <property type="match status" value="1"/>
</dbReference>
<comment type="caution">
    <text evidence="1">The sequence shown here is derived from an EMBL/GenBank/DDBJ whole genome shotgun (WGS) entry which is preliminary data.</text>
</comment>
<dbReference type="InterPro" id="IPR029058">
    <property type="entry name" value="AB_hydrolase_fold"/>
</dbReference>
<accession>A0ABP9D7N8</accession>
<gene>
    <name evidence="1" type="ORF">GCM10023331_06280</name>
</gene>
<dbReference type="RefSeq" id="WP_345369125.1">
    <property type="nucleotide sequence ID" value="NZ_BAABJX010000011.1"/>
</dbReference>
<sequence length="398" mass="45619">MKTTTTLLNLILGFTLLYITTSCEKEEPLPSADYEQVVPGFEGSARIAASLDYGLYWFNTNNQSVSGFDAAAGQPRSVSSTYYDPSKPTIIYFHGWQPVFGLERENFRLTNGLLGVDINTVERWKQQGWNVGIFYWDQFANELEVKDAEAKIWSATGPKGMRYWKSDGSYATDPSINVSVSELAYEQLSRTIGQNSSGNLRFAGHSLGNQLATNVARLFGWHAANGEVSIVPNRVELLDPFWSQDGKGYLGDYNQDGKNDWTGERCRWYVQELQQEYNIAFTWYRSSGIADLGIGDKNRPLEELVALISLRFWYLNGLDIPNKHNYVRHHYFWSLSFEEPTECTIRWTRRYPTGNVAASAATSDERIRQMMGNQYHWDQVEGRYTVSPDDDWFERKSY</sequence>